<dbReference type="Pfam" id="PF08447">
    <property type="entry name" value="PAS_3"/>
    <property type="match status" value="1"/>
</dbReference>
<evidence type="ECO:0000313" key="10">
    <source>
        <dbReference type="EMBL" id="GAA4424001.1"/>
    </source>
</evidence>
<dbReference type="Proteomes" id="UP001501788">
    <property type="component" value="Unassembled WGS sequence"/>
</dbReference>
<dbReference type="Pfam" id="PF08448">
    <property type="entry name" value="PAS_4"/>
    <property type="match status" value="1"/>
</dbReference>
<evidence type="ECO:0000313" key="11">
    <source>
        <dbReference type="Proteomes" id="UP001501788"/>
    </source>
</evidence>
<dbReference type="PROSITE" id="PS50883">
    <property type="entry name" value="EAL"/>
    <property type="match status" value="1"/>
</dbReference>
<keyword evidence="3 6" id="KW-0812">Transmembrane</keyword>
<keyword evidence="5 6" id="KW-0472">Membrane</keyword>
<dbReference type="CDD" id="cd01949">
    <property type="entry name" value="GGDEF"/>
    <property type="match status" value="1"/>
</dbReference>
<dbReference type="InterPro" id="IPR001633">
    <property type="entry name" value="EAL_dom"/>
</dbReference>
<feature type="domain" description="EAL" evidence="8">
    <location>
        <begin position="629"/>
        <end position="883"/>
    </location>
</feature>
<evidence type="ECO:0000256" key="4">
    <source>
        <dbReference type="ARBA" id="ARBA00022989"/>
    </source>
</evidence>
<dbReference type="InterPro" id="IPR035919">
    <property type="entry name" value="EAL_sf"/>
</dbReference>
<dbReference type="SUPFAM" id="SSF141868">
    <property type="entry name" value="EAL domain-like"/>
    <property type="match status" value="1"/>
</dbReference>
<dbReference type="NCBIfam" id="TIGR00254">
    <property type="entry name" value="GGDEF"/>
    <property type="match status" value="1"/>
</dbReference>
<dbReference type="RefSeq" id="WP_345063338.1">
    <property type="nucleotide sequence ID" value="NZ_BAABEX010000011.1"/>
</dbReference>
<name>A0ABP8L919_9BURK</name>
<dbReference type="Pfam" id="PF00563">
    <property type="entry name" value="EAL"/>
    <property type="match status" value="1"/>
</dbReference>
<keyword evidence="11" id="KW-1185">Reference proteome</keyword>
<feature type="domain" description="PAS" evidence="7">
    <location>
        <begin position="323"/>
        <end position="395"/>
    </location>
</feature>
<feature type="domain" description="PAS" evidence="7">
    <location>
        <begin position="198"/>
        <end position="268"/>
    </location>
</feature>
<dbReference type="Gene3D" id="3.20.20.450">
    <property type="entry name" value="EAL domain"/>
    <property type="match status" value="1"/>
</dbReference>
<comment type="caution">
    <text evidence="10">The sequence shown here is derived from an EMBL/GenBank/DDBJ whole genome shotgun (WGS) entry which is preliminary data.</text>
</comment>
<dbReference type="NCBIfam" id="TIGR00229">
    <property type="entry name" value="sensory_box"/>
    <property type="match status" value="2"/>
</dbReference>
<dbReference type="InterPro" id="IPR052155">
    <property type="entry name" value="Biofilm_reg_signaling"/>
</dbReference>
<dbReference type="InterPro" id="IPR000160">
    <property type="entry name" value="GGDEF_dom"/>
</dbReference>
<evidence type="ECO:0000256" key="6">
    <source>
        <dbReference type="SAM" id="Phobius"/>
    </source>
</evidence>
<feature type="transmembrane region" description="Helical" evidence="6">
    <location>
        <begin position="6"/>
        <end position="26"/>
    </location>
</feature>
<dbReference type="InterPro" id="IPR000014">
    <property type="entry name" value="PAS"/>
</dbReference>
<protein>
    <submittedName>
        <fullName evidence="10">EAL domain-containing protein</fullName>
    </submittedName>
</protein>
<dbReference type="EMBL" id="BAABEX010000011">
    <property type="protein sequence ID" value="GAA4424001.1"/>
    <property type="molecule type" value="Genomic_DNA"/>
</dbReference>
<evidence type="ECO:0000256" key="3">
    <source>
        <dbReference type="ARBA" id="ARBA00022692"/>
    </source>
</evidence>
<evidence type="ECO:0000259" key="7">
    <source>
        <dbReference type="PROSITE" id="PS50112"/>
    </source>
</evidence>
<evidence type="ECO:0000256" key="2">
    <source>
        <dbReference type="ARBA" id="ARBA00022475"/>
    </source>
</evidence>
<dbReference type="PROSITE" id="PS50887">
    <property type="entry name" value="GGDEF"/>
    <property type="match status" value="1"/>
</dbReference>
<dbReference type="PANTHER" id="PTHR44757:SF2">
    <property type="entry name" value="BIOFILM ARCHITECTURE MAINTENANCE PROTEIN MBAA"/>
    <property type="match status" value="1"/>
</dbReference>
<dbReference type="SMART" id="SM00052">
    <property type="entry name" value="EAL"/>
    <property type="match status" value="1"/>
</dbReference>
<dbReference type="Gene3D" id="3.30.70.270">
    <property type="match status" value="1"/>
</dbReference>
<dbReference type="SUPFAM" id="SSF55785">
    <property type="entry name" value="PYP-like sensor domain (PAS domain)"/>
    <property type="match status" value="2"/>
</dbReference>
<comment type="subcellular location">
    <subcellularLocation>
        <location evidence="1">Cell membrane</location>
        <topology evidence="1">Multi-pass membrane protein</topology>
    </subcellularLocation>
</comment>
<dbReference type="CDD" id="cd01948">
    <property type="entry name" value="EAL"/>
    <property type="match status" value="1"/>
</dbReference>
<dbReference type="Pfam" id="PF07694">
    <property type="entry name" value="5TM-5TMR_LYT"/>
    <property type="match status" value="1"/>
</dbReference>
<dbReference type="Pfam" id="PF00990">
    <property type="entry name" value="GGDEF"/>
    <property type="match status" value="1"/>
</dbReference>
<sequence>MVEELVKSVALLLALCFLHGFIVRLWRRHAVAGQVVSGFLFGGICILGMLMPLVLMPGVIFDARSVVLCMAGLFGGPLVGLIAATMTAAWRGWVVGGVGAGVGIMMAFVCVAMGLAYREARARGWVTVQPLHMLGFGLVVHLVVVGMFQFTPPAVAARINDTVAVPYVIVFTLATPLLGWLLHDVERRLETEAALVASEARLRAVTQALPDVLLLLDEDGRYLEVLSARPSYLVARSEDLIGRHMHEVLPPDRAAEFLQLIRKTLAVGETQSAEYTLDTLAGPRHFDARVQPLGMRVGGRLAVVLLARDVTARHEVERALHESELRFRTVLRNLTSISVQGYRADGTTSYWNHASERLYGYTEAEALGRNLLDLIIPPPMHDAVRADMARMFATGEAIPAGELRLRRKDGSEVEVFSSHVFIHVPGQDPEMFCIDIDISDRKAAEEEARYLACYDPLTQLPNRRMLLDRLQQVMAGSARSGHYLAVLFVDLDNFKTLNDTRGHETGDRLLQSVAQRLRAGVREHDTVARLGGDEFVVVLEDLSDNPNEAATQTRSVAEGLLLRLYAPYDTVQADYRCTASIGATLTCGQDGSVEDLLKQADLAMYRAKTAGRNALRFFDPDMQQAMNRRAQLEAQLHNALRLQQFLLLYQPQVDTKGGVRGVEVLVRWSHPEQGMVSPGEFIPLAEDTGLILPLGHWVMETAMRQQAQWRRDPLLGSIDVSINVSARQFHQEHFVQMVQELLQRTGADPRRIQLELTESLLLDQVDAVIATMQALRALGVGFALDDFGTGYSSLSYLKRLPLDVIKIDQGFVRDLLDEPRDASIARTIIALADALSLGVVAEGVETEAHFQFLQSHGCKRFQGYLFGRPMPLPDFEDRARQCPYPPA</sequence>
<evidence type="ECO:0000259" key="8">
    <source>
        <dbReference type="PROSITE" id="PS50883"/>
    </source>
</evidence>
<dbReference type="PROSITE" id="PS50112">
    <property type="entry name" value="PAS"/>
    <property type="match status" value="2"/>
</dbReference>
<accession>A0ABP8L919</accession>
<dbReference type="InterPro" id="IPR013656">
    <property type="entry name" value="PAS_4"/>
</dbReference>
<organism evidence="10 11">
    <name type="scientific">Acidovorax lacteus</name>
    <dbReference type="NCBI Taxonomy" id="1924988"/>
    <lineage>
        <taxon>Bacteria</taxon>
        <taxon>Pseudomonadati</taxon>
        <taxon>Pseudomonadota</taxon>
        <taxon>Betaproteobacteria</taxon>
        <taxon>Burkholderiales</taxon>
        <taxon>Comamonadaceae</taxon>
        <taxon>Acidovorax</taxon>
    </lineage>
</organism>
<feature type="transmembrane region" description="Helical" evidence="6">
    <location>
        <begin position="38"/>
        <end position="59"/>
    </location>
</feature>
<dbReference type="SMART" id="SM00267">
    <property type="entry name" value="GGDEF"/>
    <property type="match status" value="1"/>
</dbReference>
<dbReference type="InterPro" id="IPR013655">
    <property type="entry name" value="PAS_fold_3"/>
</dbReference>
<feature type="transmembrane region" description="Helical" evidence="6">
    <location>
        <begin position="93"/>
        <end position="117"/>
    </location>
</feature>
<evidence type="ECO:0000259" key="9">
    <source>
        <dbReference type="PROSITE" id="PS50887"/>
    </source>
</evidence>
<proteinExistence type="predicted"/>
<evidence type="ECO:0000256" key="5">
    <source>
        <dbReference type="ARBA" id="ARBA00023136"/>
    </source>
</evidence>
<dbReference type="InterPro" id="IPR029787">
    <property type="entry name" value="Nucleotide_cyclase"/>
</dbReference>
<dbReference type="SUPFAM" id="SSF55073">
    <property type="entry name" value="Nucleotide cyclase"/>
    <property type="match status" value="1"/>
</dbReference>
<dbReference type="InterPro" id="IPR011620">
    <property type="entry name" value="Sig_transdc_His_kinase_LytS_TM"/>
</dbReference>
<dbReference type="PANTHER" id="PTHR44757">
    <property type="entry name" value="DIGUANYLATE CYCLASE DGCP"/>
    <property type="match status" value="1"/>
</dbReference>
<gene>
    <name evidence="10" type="ORF">GCM10023090_16970</name>
</gene>
<dbReference type="Gene3D" id="3.30.450.20">
    <property type="entry name" value="PAS domain"/>
    <property type="match status" value="2"/>
</dbReference>
<feature type="transmembrane region" description="Helical" evidence="6">
    <location>
        <begin position="129"/>
        <end position="151"/>
    </location>
</feature>
<feature type="domain" description="GGDEF" evidence="9">
    <location>
        <begin position="482"/>
        <end position="620"/>
    </location>
</feature>
<reference evidence="11" key="1">
    <citation type="journal article" date="2019" name="Int. J. Syst. Evol. Microbiol.">
        <title>The Global Catalogue of Microorganisms (GCM) 10K type strain sequencing project: providing services to taxonomists for standard genome sequencing and annotation.</title>
        <authorList>
            <consortium name="The Broad Institute Genomics Platform"/>
            <consortium name="The Broad Institute Genome Sequencing Center for Infectious Disease"/>
            <person name="Wu L."/>
            <person name="Ma J."/>
        </authorList>
    </citation>
    <scope>NUCLEOTIDE SEQUENCE [LARGE SCALE GENOMIC DNA]</scope>
    <source>
        <strain evidence="11">JCM 31890</strain>
    </source>
</reference>
<dbReference type="InterPro" id="IPR035965">
    <property type="entry name" value="PAS-like_dom_sf"/>
</dbReference>
<feature type="transmembrane region" description="Helical" evidence="6">
    <location>
        <begin position="65"/>
        <end position="86"/>
    </location>
</feature>
<dbReference type="CDD" id="cd00130">
    <property type="entry name" value="PAS"/>
    <property type="match status" value="2"/>
</dbReference>
<dbReference type="SMART" id="SM00091">
    <property type="entry name" value="PAS"/>
    <property type="match status" value="2"/>
</dbReference>
<evidence type="ECO:0000256" key="1">
    <source>
        <dbReference type="ARBA" id="ARBA00004651"/>
    </source>
</evidence>
<dbReference type="InterPro" id="IPR043128">
    <property type="entry name" value="Rev_trsase/Diguanyl_cyclase"/>
</dbReference>
<keyword evidence="2" id="KW-1003">Cell membrane</keyword>
<keyword evidence="4 6" id="KW-1133">Transmembrane helix</keyword>